<dbReference type="PANTHER" id="PTHR23172">
    <property type="entry name" value="AUXILIN/CYCLIN G-ASSOCIATED KINASE-RELATED"/>
    <property type="match status" value="1"/>
</dbReference>
<sequence length="176" mass="19211">MEDLDTLARDFGFGPRGKSNPMRSAQPDHRPIDDRSFSDVFGGPAKYTPSSNSINNDKPTDLDYDSIFNSSAKKTNNSSSKASSIPVYDKPVYDEDMASSTVRFDNDDFDGLLGNFGRNEKREKENVRSNSAKSSSRGKGFDDLLAGFGSGISADSNSGKLIDLKHGDDDIARHVE</sequence>
<dbReference type="EMBL" id="BMAC01000916">
    <property type="protein sequence ID" value="GFQ04188.1"/>
    <property type="molecule type" value="Genomic_DNA"/>
</dbReference>
<dbReference type="GO" id="GO:0072583">
    <property type="term" value="P:clathrin-dependent endocytosis"/>
    <property type="evidence" value="ECO:0007669"/>
    <property type="project" value="TreeGrafter"/>
</dbReference>
<proteinExistence type="predicted"/>
<feature type="compositionally biased region" description="Basic and acidic residues" evidence="1">
    <location>
        <begin position="118"/>
        <end position="127"/>
    </location>
</feature>
<name>A0A830CUE5_9LAMI</name>
<dbReference type="GO" id="GO:0072318">
    <property type="term" value="P:clathrin coat disassembly"/>
    <property type="evidence" value="ECO:0007669"/>
    <property type="project" value="TreeGrafter"/>
</dbReference>
<evidence type="ECO:0000313" key="3">
    <source>
        <dbReference type="Proteomes" id="UP000653305"/>
    </source>
</evidence>
<feature type="compositionally biased region" description="Polar residues" evidence="1">
    <location>
        <begin position="48"/>
        <end position="57"/>
    </location>
</feature>
<feature type="region of interest" description="Disordered" evidence="1">
    <location>
        <begin position="1"/>
        <end position="92"/>
    </location>
</feature>
<dbReference type="Proteomes" id="UP000653305">
    <property type="component" value="Unassembled WGS sequence"/>
</dbReference>
<feature type="region of interest" description="Disordered" evidence="1">
    <location>
        <begin position="114"/>
        <end position="139"/>
    </location>
</feature>
<evidence type="ECO:0000313" key="2">
    <source>
        <dbReference type="EMBL" id="GFQ04188.1"/>
    </source>
</evidence>
<accession>A0A830CUE5</accession>
<evidence type="ECO:0000256" key="1">
    <source>
        <dbReference type="SAM" id="MobiDB-lite"/>
    </source>
</evidence>
<organism evidence="2 3">
    <name type="scientific">Phtheirospermum japonicum</name>
    <dbReference type="NCBI Taxonomy" id="374723"/>
    <lineage>
        <taxon>Eukaryota</taxon>
        <taxon>Viridiplantae</taxon>
        <taxon>Streptophyta</taxon>
        <taxon>Embryophyta</taxon>
        <taxon>Tracheophyta</taxon>
        <taxon>Spermatophyta</taxon>
        <taxon>Magnoliopsida</taxon>
        <taxon>eudicotyledons</taxon>
        <taxon>Gunneridae</taxon>
        <taxon>Pentapetalae</taxon>
        <taxon>asterids</taxon>
        <taxon>lamiids</taxon>
        <taxon>Lamiales</taxon>
        <taxon>Orobanchaceae</taxon>
        <taxon>Orobanchaceae incertae sedis</taxon>
        <taxon>Phtheirospermum</taxon>
    </lineage>
</organism>
<dbReference type="OrthoDB" id="1749992at2759"/>
<dbReference type="GO" id="GO:0005737">
    <property type="term" value="C:cytoplasm"/>
    <property type="evidence" value="ECO:0007669"/>
    <property type="project" value="TreeGrafter"/>
</dbReference>
<dbReference type="GO" id="GO:0031982">
    <property type="term" value="C:vesicle"/>
    <property type="evidence" value="ECO:0007669"/>
    <property type="project" value="TreeGrafter"/>
</dbReference>
<keyword evidence="3" id="KW-1185">Reference proteome</keyword>
<dbReference type="PANTHER" id="PTHR23172:SF19">
    <property type="entry name" value="J DOMAIN-CONTAINING PROTEIN"/>
    <property type="match status" value="1"/>
</dbReference>
<reference evidence="2" key="1">
    <citation type="submission" date="2020-07" db="EMBL/GenBank/DDBJ databases">
        <title>Ethylene signaling mediates host invasion by parasitic plants.</title>
        <authorList>
            <person name="Yoshida S."/>
        </authorList>
    </citation>
    <scope>NUCLEOTIDE SEQUENCE</scope>
    <source>
        <strain evidence="2">Okayama</strain>
    </source>
</reference>
<protein>
    <submittedName>
        <fullName evidence="2">Auxilin-related protein 1</fullName>
    </submittedName>
</protein>
<feature type="compositionally biased region" description="Polar residues" evidence="1">
    <location>
        <begin position="128"/>
        <end position="137"/>
    </location>
</feature>
<dbReference type="GO" id="GO:0030276">
    <property type="term" value="F:clathrin binding"/>
    <property type="evidence" value="ECO:0007669"/>
    <property type="project" value="TreeGrafter"/>
</dbReference>
<comment type="caution">
    <text evidence="2">The sequence shown here is derived from an EMBL/GenBank/DDBJ whole genome shotgun (WGS) entry which is preliminary data.</text>
</comment>
<feature type="compositionally biased region" description="Low complexity" evidence="1">
    <location>
        <begin position="69"/>
        <end position="84"/>
    </location>
</feature>
<gene>
    <name evidence="2" type="ORF">PHJA_002562700</name>
</gene>
<feature type="compositionally biased region" description="Basic and acidic residues" evidence="1">
    <location>
        <begin position="26"/>
        <end position="37"/>
    </location>
</feature>
<dbReference type="AlphaFoldDB" id="A0A830CUE5"/>